<evidence type="ECO:0000313" key="3">
    <source>
        <dbReference type="Proteomes" id="UP000002051"/>
    </source>
</evidence>
<dbReference type="HOGENOM" id="CLU_2137171_0_0_1"/>
<evidence type="ECO:0000313" key="1">
    <source>
        <dbReference type="EMBL" id="AES64538.1"/>
    </source>
</evidence>
<gene>
    <name evidence="1" type="ordered locus">MTR_2g026860</name>
</gene>
<dbReference type="eggNOG" id="KOG0594">
    <property type="taxonomic scope" value="Eukaryota"/>
</dbReference>
<organism evidence="1 3">
    <name type="scientific">Medicago truncatula</name>
    <name type="common">Barrel medic</name>
    <name type="synonym">Medicago tribuloides</name>
    <dbReference type="NCBI Taxonomy" id="3880"/>
    <lineage>
        <taxon>Eukaryota</taxon>
        <taxon>Viridiplantae</taxon>
        <taxon>Streptophyta</taxon>
        <taxon>Embryophyta</taxon>
        <taxon>Tracheophyta</taxon>
        <taxon>Spermatophyta</taxon>
        <taxon>Magnoliopsida</taxon>
        <taxon>eudicotyledons</taxon>
        <taxon>Gunneridae</taxon>
        <taxon>Pentapetalae</taxon>
        <taxon>rosids</taxon>
        <taxon>fabids</taxon>
        <taxon>Fabales</taxon>
        <taxon>Fabaceae</taxon>
        <taxon>Papilionoideae</taxon>
        <taxon>50 kb inversion clade</taxon>
        <taxon>NPAAA clade</taxon>
        <taxon>Hologalegina</taxon>
        <taxon>IRL clade</taxon>
        <taxon>Trifolieae</taxon>
        <taxon>Medicago</taxon>
    </lineage>
</organism>
<protein>
    <submittedName>
        <fullName evidence="1 2">Uncharacterized protein</fullName>
    </submittedName>
</protein>
<proteinExistence type="predicted"/>
<dbReference type="AlphaFoldDB" id="G7IPC8"/>
<reference evidence="2" key="3">
    <citation type="submission" date="2015-04" db="UniProtKB">
        <authorList>
            <consortium name="EnsemblPlants"/>
        </authorList>
    </citation>
    <scope>IDENTIFICATION</scope>
    <source>
        <strain evidence="2">cv. Jemalong A17</strain>
    </source>
</reference>
<reference evidence="1 3" key="2">
    <citation type="journal article" date="2014" name="BMC Genomics">
        <title>An improved genome release (version Mt4.0) for the model legume Medicago truncatula.</title>
        <authorList>
            <person name="Tang H."/>
            <person name="Krishnakumar V."/>
            <person name="Bidwell S."/>
            <person name="Rosen B."/>
            <person name="Chan A."/>
            <person name="Zhou S."/>
            <person name="Gentzbittel L."/>
            <person name="Childs K.L."/>
            <person name="Yandell M."/>
            <person name="Gundlach H."/>
            <person name="Mayer K.F."/>
            <person name="Schwartz D.C."/>
            <person name="Town C.D."/>
        </authorList>
    </citation>
    <scope>GENOME REANNOTATION</scope>
    <source>
        <strain evidence="2 3">cv. Jemalong A17</strain>
    </source>
</reference>
<accession>G7IPC8</accession>
<keyword evidence="3" id="KW-1185">Reference proteome</keyword>
<reference evidence="1 3" key="1">
    <citation type="journal article" date="2011" name="Nature">
        <title>The Medicago genome provides insight into the evolution of rhizobial symbioses.</title>
        <authorList>
            <person name="Young N.D."/>
            <person name="Debelle F."/>
            <person name="Oldroyd G.E."/>
            <person name="Geurts R."/>
            <person name="Cannon S.B."/>
            <person name="Udvardi M.K."/>
            <person name="Benedito V.A."/>
            <person name="Mayer K.F."/>
            <person name="Gouzy J."/>
            <person name="Schoof H."/>
            <person name="Van de Peer Y."/>
            <person name="Proost S."/>
            <person name="Cook D.R."/>
            <person name="Meyers B.C."/>
            <person name="Spannagl M."/>
            <person name="Cheung F."/>
            <person name="De Mita S."/>
            <person name="Krishnakumar V."/>
            <person name="Gundlach H."/>
            <person name="Zhou S."/>
            <person name="Mudge J."/>
            <person name="Bharti A.K."/>
            <person name="Murray J.D."/>
            <person name="Naoumkina M.A."/>
            <person name="Rosen B."/>
            <person name="Silverstein K.A."/>
            <person name="Tang H."/>
            <person name="Rombauts S."/>
            <person name="Zhao P.X."/>
            <person name="Zhou P."/>
            <person name="Barbe V."/>
            <person name="Bardou P."/>
            <person name="Bechner M."/>
            <person name="Bellec A."/>
            <person name="Berger A."/>
            <person name="Berges H."/>
            <person name="Bidwell S."/>
            <person name="Bisseling T."/>
            <person name="Choisne N."/>
            <person name="Couloux A."/>
            <person name="Denny R."/>
            <person name="Deshpande S."/>
            <person name="Dai X."/>
            <person name="Doyle J.J."/>
            <person name="Dudez A.M."/>
            <person name="Farmer A.D."/>
            <person name="Fouteau S."/>
            <person name="Franken C."/>
            <person name="Gibelin C."/>
            <person name="Gish J."/>
            <person name="Goldstein S."/>
            <person name="Gonzalez A.J."/>
            <person name="Green P.J."/>
            <person name="Hallab A."/>
            <person name="Hartog M."/>
            <person name="Hua A."/>
            <person name="Humphray S.J."/>
            <person name="Jeong D.H."/>
            <person name="Jing Y."/>
            <person name="Jocker A."/>
            <person name="Kenton S.M."/>
            <person name="Kim D.J."/>
            <person name="Klee K."/>
            <person name="Lai H."/>
            <person name="Lang C."/>
            <person name="Lin S."/>
            <person name="Macmil S.L."/>
            <person name="Magdelenat G."/>
            <person name="Matthews L."/>
            <person name="McCorrison J."/>
            <person name="Monaghan E.L."/>
            <person name="Mun J.H."/>
            <person name="Najar F.Z."/>
            <person name="Nicholson C."/>
            <person name="Noirot C."/>
            <person name="O'Bleness M."/>
            <person name="Paule C.R."/>
            <person name="Poulain J."/>
            <person name="Prion F."/>
            <person name="Qin B."/>
            <person name="Qu C."/>
            <person name="Retzel E.F."/>
            <person name="Riddle C."/>
            <person name="Sallet E."/>
            <person name="Samain S."/>
            <person name="Samson N."/>
            <person name="Sanders I."/>
            <person name="Saurat O."/>
            <person name="Scarpelli C."/>
            <person name="Schiex T."/>
            <person name="Segurens B."/>
            <person name="Severin A.J."/>
            <person name="Sherrier D.J."/>
            <person name="Shi R."/>
            <person name="Sims S."/>
            <person name="Singer S.R."/>
            <person name="Sinharoy S."/>
            <person name="Sterck L."/>
            <person name="Viollet A."/>
            <person name="Wang B.B."/>
            <person name="Wang K."/>
            <person name="Wang M."/>
            <person name="Wang X."/>
            <person name="Warfsmann J."/>
            <person name="Weissenbach J."/>
            <person name="White D.D."/>
            <person name="White J.D."/>
            <person name="Wiley G.B."/>
            <person name="Wincker P."/>
            <person name="Xing Y."/>
            <person name="Yang L."/>
            <person name="Yao Z."/>
            <person name="Ying F."/>
            <person name="Zhai J."/>
            <person name="Zhou L."/>
            <person name="Zuber A."/>
            <person name="Denarie J."/>
            <person name="Dixon R.A."/>
            <person name="May G.D."/>
            <person name="Schwartz D.C."/>
            <person name="Rogers J."/>
            <person name="Quetier F."/>
            <person name="Town C.D."/>
            <person name="Roe B.A."/>
        </authorList>
    </citation>
    <scope>NUCLEOTIDE SEQUENCE [LARGE SCALE GENOMIC DNA]</scope>
    <source>
        <strain evidence="1">A17</strain>
        <strain evidence="2 3">cv. Jemalong A17</strain>
    </source>
</reference>
<dbReference type="Proteomes" id="UP000002051">
    <property type="component" value="Chromosome 2"/>
</dbReference>
<evidence type="ECO:0000313" key="2">
    <source>
        <dbReference type="EnsemblPlants" id="AES64538"/>
    </source>
</evidence>
<dbReference type="PaxDb" id="3880-AES64538"/>
<dbReference type="EnsemblPlants" id="AES64538">
    <property type="protein sequence ID" value="AES64538"/>
    <property type="gene ID" value="MTR_2g026860"/>
</dbReference>
<name>G7IPC8_MEDTR</name>
<sequence length="113" mass="13076">MLGYVKQGYNDDGKTVLYLIFEYMDTYLKKFIRSFCQTSENISSTVIKTLFCRGWQSFGVKELDLGNKWAFEGEKIIHGKGGTLLDKTKTMICPLFFLHNCSSRQTGLWFKYG</sequence>
<dbReference type="STRING" id="3880.G7IPC8"/>
<dbReference type="EMBL" id="CM001218">
    <property type="protein sequence ID" value="AES64538.1"/>
    <property type="molecule type" value="Genomic_DNA"/>
</dbReference>